<reference evidence="8 9" key="1">
    <citation type="submission" date="2017-05" db="EMBL/GenBank/DDBJ databases">
        <authorList>
            <person name="Varghese N."/>
            <person name="Submissions S."/>
        </authorList>
    </citation>
    <scope>NUCLEOTIDE SEQUENCE [LARGE SCALE GENOMIC DNA]</scope>
    <source>
        <strain evidence="8 9">DSM 25457</strain>
    </source>
</reference>
<dbReference type="PANTHER" id="PTHR10515:SF0">
    <property type="entry name" value="THYMIDINE PHOSPHORYLASE"/>
    <property type="match status" value="1"/>
</dbReference>
<keyword evidence="9" id="KW-1185">Reference proteome</keyword>
<dbReference type="InterPro" id="IPR000312">
    <property type="entry name" value="Glycosyl_Trfase_fam3"/>
</dbReference>
<dbReference type="Gene3D" id="1.20.970.10">
    <property type="entry name" value="Transferase, Pyrimidine Nucleoside Phosphorylase, Chain C"/>
    <property type="match status" value="1"/>
</dbReference>
<dbReference type="InterPro" id="IPR018090">
    <property type="entry name" value="Pyrmidine_PPas_bac/euk"/>
</dbReference>
<dbReference type="PROSITE" id="PS00647">
    <property type="entry name" value="THYMID_PHOSPHORYLASE"/>
    <property type="match status" value="1"/>
</dbReference>
<dbReference type="PIRSF" id="PIRSF000478">
    <property type="entry name" value="TP_PyNP"/>
    <property type="match status" value="1"/>
</dbReference>
<evidence type="ECO:0000256" key="6">
    <source>
        <dbReference type="ARBA" id="ARBA00048550"/>
    </source>
</evidence>
<evidence type="ECO:0000256" key="1">
    <source>
        <dbReference type="ARBA" id="ARBA00006915"/>
    </source>
</evidence>
<dbReference type="EMBL" id="FXUG01000002">
    <property type="protein sequence ID" value="SMP46892.1"/>
    <property type="molecule type" value="Genomic_DNA"/>
</dbReference>
<evidence type="ECO:0000256" key="4">
    <source>
        <dbReference type="ARBA" id="ARBA00022676"/>
    </source>
</evidence>
<dbReference type="Pfam" id="PF02885">
    <property type="entry name" value="Glycos_trans_3N"/>
    <property type="match status" value="1"/>
</dbReference>
<dbReference type="SMART" id="SM00941">
    <property type="entry name" value="PYNP_C"/>
    <property type="match status" value="1"/>
</dbReference>
<accession>A0ABY1PWY4</accession>
<comment type="catalytic activity">
    <reaction evidence="6">
        <text>thymidine + phosphate = 2-deoxy-alpha-D-ribose 1-phosphate + thymine</text>
        <dbReference type="Rhea" id="RHEA:16037"/>
        <dbReference type="ChEBI" id="CHEBI:17748"/>
        <dbReference type="ChEBI" id="CHEBI:17821"/>
        <dbReference type="ChEBI" id="CHEBI:43474"/>
        <dbReference type="ChEBI" id="CHEBI:57259"/>
        <dbReference type="EC" id="2.4.2.4"/>
    </reaction>
</comment>
<proteinExistence type="inferred from homology"/>
<feature type="domain" description="Pyrimidine nucleoside phosphorylase C-terminal" evidence="7">
    <location>
        <begin position="347"/>
        <end position="426"/>
    </location>
</feature>
<comment type="subunit">
    <text evidence="2">Homodimer.</text>
</comment>
<dbReference type="InterPro" id="IPR013102">
    <property type="entry name" value="PYNP_C"/>
</dbReference>
<dbReference type="SUPFAM" id="SSF52418">
    <property type="entry name" value="Nucleoside phosphorylase/phosphoribosyltransferase catalytic domain"/>
    <property type="match status" value="1"/>
</dbReference>
<dbReference type="NCBIfam" id="NF004490">
    <property type="entry name" value="PRK05820.1"/>
    <property type="match status" value="1"/>
</dbReference>
<dbReference type="Gene3D" id="3.90.1170.30">
    <property type="entry name" value="Pyrimidine nucleoside phosphorylase-like, C-terminal domain"/>
    <property type="match status" value="1"/>
</dbReference>
<protein>
    <recommendedName>
        <fullName evidence="3">thymidine phosphorylase</fullName>
        <ecNumber evidence="3">2.4.2.4</ecNumber>
    </recommendedName>
</protein>
<dbReference type="InterPro" id="IPR017872">
    <property type="entry name" value="Pyrmidine_PPase_CS"/>
</dbReference>
<dbReference type="NCBIfam" id="TIGR02644">
    <property type="entry name" value="Y_phosphoryl"/>
    <property type="match status" value="1"/>
</dbReference>
<evidence type="ECO:0000256" key="2">
    <source>
        <dbReference type="ARBA" id="ARBA00011738"/>
    </source>
</evidence>
<comment type="similarity">
    <text evidence="1">Belongs to the thymidine/pyrimidine-nucleoside phosphorylase family.</text>
</comment>
<dbReference type="Pfam" id="PF00591">
    <property type="entry name" value="Glycos_transf_3"/>
    <property type="match status" value="1"/>
</dbReference>
<dbReference type="SUPFAM" id="SSF47648">
    <property type="entry name" value="Nucleoside phosphorylase/phosphoribosyltransferase N-terminal domain"/>
    <property type="match status" value="1"/>
</dbReference>
<evidence type="ECO:0000313" key="8">
    <source>
        <dbReference type="EMBL" id="SMP46892.1"/>
    </source>
</evidence>
<sequence length="441" mass="46661">MLCTNLIRQKRDGGELNAQQWKQLISGFCDGSVSREQMAAMAMAICIRGLSDQETAHLTAEMLGSGSRLPRVTDRPRVDKHSTGGLGDKVSLILAPLLAAAGCDVPMISGRGLGRTGGTLDKLESIDGFQTSLSIEQSSAVLRDVGAFIVGADESIAPADRSLYALRDVTATVESVGLITASILSKKLAASLDALVMDVKVGTGGFMPTLDEAESLATRIVQVAEKSGLPTTAVLSDMDQPLGEAVGNAIEVNETIAILQNQPRNPRLDSVRQLTIELAAHALVEVGKATDLDAGKRLLDGLIQNGRAYEVFEEMVTAQGGRLPIAVSGDPLRLERAQEITAASAGWVSHIDCPAIGDAIIMAGGGRRRGGEKLNHRVGVRMFVRIGDHVEKGQPLLRIHDDNTKMASPETWIQISDVAVPASPLIIKTLDASGHQLPPTV</sequence>
<evidence type="ECO:0000256" key="3">
    <source>
        <dbReference type="ARBA" id="ARBA00011892"/>
    </source>
</evidence>
<keyword evidence="4" id="KW-0328">Glycosyltransferase</keyword>
<comment type="caution">
    <text evidence="8">The sequence shown here is derived from an EMBL/GenBank/DDBJ whole genome shotgun (WGS) entry which is preliminary data.</text>
</comment>
<dbReference type="InterPro" id="IPR017459">
    <property type="entry name" value="Glycosyl_Trfase_fam3_N_dom"/>
</dbReference>
<dbReference type="EC" id="2.4.2.4" evidence="3"/>
<dbReference type="InterPro" id="IPR000053">
    <property type="entry name" value="Thymidine/pyrmidine_PPase"/>
</dbReference>
<evidence type="ECO:0000259" key="7">
    <source>
        <dbReference type="SMART" id="SM00941"/>
    </source>
</evidence>
<dbReference type="InterPro" id="IPR036566">
    <property type="entry name" value="PYNP-like_C_sf"/>
</dbReference>
<dbReference type="SUPFAM" id="SSF54680">
    <property type="entry name" value="Pyrimidine nucleoside phosphorylase C-terminal domain"/>
    <property type="match status" value="1"/>
</dbReference>
<dbReference type="PANTHER" id="PTHR10515">
    <property type="entry name" value="THYMIDINE PHOSPHORYLASE"/>
    <property type="match status" value="1"/>
</dbReference>
<evidence type="ECO:0000256" key="5">
    <source>
        <dbReference type="ARBA" id="ARBA00022679"/>
    </source>
</evidence>
<dbReference type="Proteomes" id="UP001158067">
    <property type="component" value="Unassembled WGS sequence"/>
</dbReference>
<gene>
    <name evidence="8" type="ORF">SAMN06265222_102192</name>
</gene>
<organism evidence="8 9">
    <name type="scientific">Neorhodopirellula lusitana</name>
    <dbReference type="NCBI Taxonomy" id="445327"/>
    <lineage>
        <taxon>Bacteria</taxon>
        <taxon>Pseudomonadati</taxon>
        <taxon>Planctomycetota</taxon>
        <taxon>Planctomycetia</taxon>
        <taxon>Pirellulales</taxon>
        <taxon>Pirellulaceae</taxon>
        <taxon>Neorhodopirellula</taxon>
    </lineage>
</organism>
<name>A0ABY1PWY4_9BACT</name>
<evidence type="ECO:0000313" key="9">
    <source>
        <dbReference type="Proteomes" id="UP001158067"/>
    </source>
</evidence>
<dbReference type="Pfam" id="PF07831">
    <property type="entry name" value="PYNP_C"/>
    <property type="match status" value="1"/>
</dbReference>
<dbReference type="InterPro" id="IPR035902">
    <property type="entry name" value="Nuc_phospho_transferase"/>
</dbReference>
<dbReference type="RefSeq" id="WP_283431525.1">
    <property type="nucleotide sequence ID" value="NZ_FXUG01000002.1"/>
</dbReference>
<dbReference type="Gene3D" id="3.40.1030.10">
    <property type="entry name" value="Nucleoside phosphorylase/phosphoribosyltransferase catalytic domain"/>
    <property type="match status" value="1"/>
</dbReference>
<dbReference type="InterPro" id="IPR036320">
    <property type="entry name" value="Glycosyl_Trfase_fam3_N_dom_sf"/>
</dbReference>
<keyword evidence="5" id="KW-0808">Transferase</keyword>